<sequence>MASRAWLSSYSSYALAAAAAAAAGGMAMEFQKSDPSSLHSHSQKQQQQAKGREFSLRFDRIGHEMNKATKWAASGSTAAVVLWRHDDAVMWAITGAVVNAANSKLLKRLINQQRPATVAEVNLEPGMPSTHAQSLAYLGTYAAFGIFEWSGVSLTSLFLAFAILLCASYMARLRVSEGLHTPAQVIVGATLGCASASIWLWMWLAFVQNLTLSFTWARALLFVSFLSSAIGFIVYALAKWFHQH</sequence>
<gene>
    <name evidence="1" type="ORF">O6H91_14G064600</name>
</gene>
<organism evidence="1 2">
    <name type="scientific">Diphasiastrum complanatum</name>
    <name type="common">Issler's clubmoss</name>
    <name type="synonym">Lycopodium complanatum</name>
    <dbReference type="NCBI Taxonomy" id="34168"/>
    <lineage>
        <taxon>Eukaryota</taxon>
        <taxon>Viridiplantae</taxon>
        <taxon>Streptophyta</taxon>
        <taxon>Embryophyta</taxon>
        <taxon>Tracheophyta</taxon>
        <taxon>Lycopodiopsida</taxon>
        <taxon>Lycopodiales</taxon>
        <taxon>Lycopodiaceae</taxon>
        <taxon>Lycopodioideae</taxon>
        <taxon>Diphasiastrum</taxon>
    </lineage>
</organism>
<evidence type="ECO:0000313" key="2">
    <source>
        <dbReference type="Proteomes" id="UP001162992"/>
    </source>
</evidence>
<evidence type="ECO:0000313" key="1">
    <source>
        <dbReference type="EMBL" id="KAJ7531918.1"/>
    </source>
</evidence>
<proteinExistence type="predicted"/>
<keyword evidence="2" id="KW-1185">Reference proteome</keyword>
<dbReference type="Proteomes" id="UP001162992">
    <property type="component" value="Chromosome 14"/>
</dbReference>
<reference evidence="2" key="1">
    <citation type="journal article" date="2024" name="Proc. Natl. Acad. Sci. U.S.A.">
        <title>Extraordinary preservation of gene collinearity over three hundred million years revealed in homosporous lycophytes.</title>
        <authorList>
            <person name="Li C."/>
            <person name="Wickell D."/>
            <person name="Kuo L.Y."/>
            <person name="Chen X."/>
            <person name="Nie B."/>
            <person name="Liao X."/>
            <person name="Peng D."/>
            <person name="Ji J."/>
            <person name="Jenkins J."/>
            <person name="Williams M."/>
            <person name="Shu S."/>
            <person name="Plott C."/>
            <person name="Barry K."/>
            <person name="Rajasekar S."/>
            <person name="Grimwood J."/>
            <person name="Han X."/>
            <person name="Sun S."/>
            <person name="Hou Z."/>
            <person name="He W."/>
            <person name="Dai G."/>
            <person name="Sun C."/>
            <person name="Schmutz J."/>
            <person name="Leebens-Mack J.H."/>
            <person name="Li F.W."/>
            <person name="Wang L."/>
        </authorList>
    </citation>
    <scope>NUCLEOTIDE SEQUENCE [LARGE SCALE GENOMIC DNA]</scope>
    <source>
        <strain evidence="2">cv. PW_Plant_1</strain>
    </source>
</reference>
<protein>
    <submittedName>
        <fullName evidence="1">Uncharacterized protein</fullName>
    </submittedName>
</protein>
<name>A0ACC2BQ47_DIPCM</name>
<accession>A0ACC2BQ47</accession>
<dbReference type="EMBL" id="CM055105">
    <property type="protein sequence ID" value="KAJ7531918.1"/>
    <property type="molecule type" value="Genomic_DNA"/>
</dbReference>
<comment type="caution">
    <text evidence="1">The sequence shown here is derived from an EMBL/GenBank/DDBJ whole genome shotgun (WGS) entry which is preliminary data.</text>
</comment>